<name>A0A319A0Y2_9EURO</name>
<proteinExistence type="predicted"/>
<organism evidence="1 2">
    <name type="scientific">Aspergillus saccharolyticus JOP 1030-1</name>
    <dbReference type="NCBI Taxonomy" id="1450539"/>
    <lineage>
        <taxon>Eukaryota</taxon>
        <taxon>Fungi</taxon>
        <taxon>Dikarya</taxon>
        <taxon>Ascomycota</taxon>
        <taxon>Pezizomycotina</taxon>
        <taxon>Eurotiomycetes</taxon>
        <taxon>Eurotiomycetidae</taxon>
        <taxon>Eurotiales</taxon>
        <taxon>Aspergillaceae</taxon>
        <taxon>Aspergillus</taxon>
        <taxon>Aspergillus subgen. Circumdati</taxon>
    </lineage>
</organism>
<dbReference type="Proteomes" id="UP000248349">
    <property type="component" value="Unassembled WGS sequence"/>
</dbReference>
<protein>
    <submittedName>
        <fullName evidence="1">Uncharacterized protein</fullName>
    </submittedName>
</protein>
<dbReference type="GeneID" id="37075213"/>
<dbReference type="AlphaFoldDB" id="A0A319A0Y2"/>
<dbReference type="EMBL" id="KZ821218">
    <property type="protein sequence ID" value="PYH50093.1"/>
    <property type="molecule type" value="Genomic_DNA"/>
</dbReference>
<keyword evidence="2" id="KW-1185">Reference proteome</keyword>
<sequence length="63" mass="7659">MNEAYFICNGYHLTPSSTMEDNYYHHHHHHHHYHLLLPQHILTRQTMTFHDAMEFSRPGLYTP</sequence>
<dbReference type="RefSeq" id="XP_025436075.1">
    <property type="nucleotide sequence ID" value="XM_025573985.1"/>
</dbReference>
<gene>
    <name evidence="1" type="ORF">BP01DRAFT_352638</name>
</gene>
<accession>A0A319A0Y2</accession>
<evidence type="ECO:0000313" key="2">
    <source>
        <dbReference type="Proteomes" id="UP000248349"/>
    </source>
</evidence>
<reference evidence="1 2" key="1">
    <citation type="submission" date="2016-12" db="EMBL/GenBank/DDBJ databases">
        <title>The genomes of Aspergillus section Nigri reveals drivers in fungal speciation.</title>
        <authorList>
            <consortium name="DOE Joint Genome Institute"/>
            <person name="Vesth T.C."/>
            <person name="Nybo J."/>
            <person name="Theobald S."/>
            <person name="Brandl J."/>
            <person name="Frisvad J.C."/>
            <person name="Nielsen K.F."/>
            <person name="Lyhne E.K."/>
            <person name="Kogle M.E."/>
            <person name="Kuo A."/>
            <person name="Riley R."/>
            <person name="Clum A."/>
            <person name="Nolan M."/>
            <person name="Lipzen A."/>
            <person name="Salamov A."/>
            <person name="Henrissat B."/>
            <person name="Wiebenga A."/>
            <person name="De Vries R.P."/>
            <person name="Grigoriev I.V."/>
            <person name="Mortensen U.H."/>
            <person name="Andersen M.R."/>
            <person name="Baker S.E."/>
        </authorList>
    </citation>
    <scope>NUCLEOTIDE SEQUENCE [LARGE SCALE GENOMIC DNA]</scope>
    <source>
        <strain evidence="1 2">JOP 1030-1</strain>
    </source>
</reference>
<evidence type="ECO:0000313" key="1">
    <source>
        <dbReference type="EMBL" id="PYH50093.1"/>
    </source>
</evidence>